<comment type="subunit">
    <text evidence="5">NDH-1 is composed of 14 different subunits. Subunits NuoA, H, J, K, L, M, N constitute the membrane sector of the complex.</text>
</comment>
<sequence length="104" mass="10713">MSVLTLQIVLTIAAALVGTGLFGALSQQSIVMVMMGLELVVNGVLLAAGSAWYFLTPQLPDAQVLILMATVVMAVEMAMGFAVALAIYRAQQVDTVDAAGELGG</sequence>
<feature type="transmembrane region" description="Helical" evidence="5">
    <location>
        <begin position="32"/>
        <end position="54"/>
    </location>
</feature>
<organism evidence="6 7">
    <name type="scientific">Cellulosimicrobium arenosum</name>
    <dbReference type="NCBI Taxonomy" id="2708133"/>
    <lineage>
        <taxon>Bacteria</taxon>
        <taxon>Bacillati</taxon>
        <taxon>Actinomycetota</taxon>
        <taxon>Actinomycetes</taxon>
        <taxon>Micrococcales</taxon>
        <taxon>Promicromonosporaceae</taxon>
        <taxon>Cellulosimicrobium</taxon>
    </lineage>
</organism>
<dbReference type="EC" id="7.1.1.-" evidence="5"/>
<keyword evidence="2 5" id="KW-0812">Transmembrane</keyword>
<feature type="transmembrane region" description="Helical" evidence="5">
    <location>
        <begin position="66"/>
        <end position="88"/>
    </location>
</feature>
<comment type="subcellular location">
    <subcellularLocation>
        <location evidence="5">Cell membrane</location>
        <topology evidence="5">Multi-pass membrane protein</topology>
    </subcellularLocation>
    <subcellularLocation>
        <location evidence="1">Membrane</location>
        <topology evidence="1">Multi-pass membrane protein</topology>
    </subcellularLocation>
</comment>
<dbReference type="Proteomes" id="UP000610846">
    <property type="component" value="Unassembled WGS sequence"/>
</dbReference>
<gene>
    <name evidence="5" type="primary">nuoK</name>
    <name evidence="6" type="ORF">IF651_15065</name>
</gene>
<protein>
    <recommendedName>
        <fullName evidence="5">NADH-quinone oxidoreductase subunit K</fullName>
        <ecNumber evidence="5">7.1.1.-</ecNumber>
    </recommendedName>
    <alternativeName>
        <fullName evidence="5">NADH dehydrogenase I subunit K</fullName>
    </alternativeName>
    <alternativeName>
        <fullName evidence="5">NDH-1 subunit K</fullName>
    </alternativeName>
</protein>
<dbReference type="RefSeq" id="WP_191829951.1">
    <property type="nucleotide sequence ID" value="NZ_JACYHB010000014.1"/>
</dbReference>
<keyword evidence="4 5" id="KW-0472">Membrane</keyword>
<dbReference type="GO" id="GO:0050136">
    <property type="term" value="F:NADH dehydrogenase (quinone) (non-electrogenic) activity"/>
    <property type="evidence" value="ECO:0007669"/>
    <property type="project" value="UniProtKB-UniRule"/>
</dbReference>
<keyword evidence="5" id="KW-1278">Translocase</keyword>
<comment type="caution">
    <text evidence="6">The sequence shown here is derived from an EMBL/GenBank/DDBJ whole genome shotgun (WGS) entry which is preliminary data.</text>
</comment>
<proteinExistence type="inferred from homology"/>
<dbReference type="InterPro" id="IPR001133">
    <property type="entry name" value="NADH_UbQ_OxRdtase_chain4L/K"/>
</dbReference>
<dbReference type="HAMAP" id="MF_01456">
    <property type="entry name" value="NDH1_NuoK"/>
    <property type="match status" value="1"/>
</dbReference>
<reference evidence="6" key="1">
    <citation type="journal article" date="2018" name="Curr. Microbiol.">
        <title>Cellulosimicrobium arenosum sp. nov., Isolated from Marine Sediment Sand.</title>
        <authorList>
            <person name="Oh M."/>
            <person name="Kim J.H."/>
            <person name="Yoon J.H."/>
            <person name="Schumann P."/>
            <person name="Kim W."/>
        </authorList>
    </citation>
    <scope>NUCLEOTIDE SEQUENCE</scope>
    <source>
        <strain evidence="6">KCTC 49039</strain>
    </source>
</reference>
<dbReference type="EMBL" id="JACYHB010000014">
    <property type="protein sequence ID" value="MBD8080375.1"/>
    <property type="molecule type" value="Genomic_DNA"/>
</dbReference>
<evidence type="ECO:0000313" key="6">
    <source>
        <dbReference type="EMBL" id="MBD8080375.1"/>
    </source>
</evidence>
<reference evidence="6" key="2">
    <citation type="submission" date="2020-09" db="EMBL/GenBank/DDBJ databases">
        <authorList>
            <person name="Yu Y."/>
        </authorList>
    </citation>
    <scope>NUCLEOTIDE SEQUENCE</scope>
    <source>
        <strain evidence="6">KCTC 49039</strain>
    </source>
</reference>
<name>A0A927PGS7_9MICO</name>
<comment type="similarity">
    <text evidence="5">Belongs to the complex I subunit 4L family.</text>
</comment>
<evidence type="ECO:0000313" key="7">
    <source>
        <dbReference type="Proteomes" id="UP000610846"/>
    </source>
</evidence>
<comment type="function">
    <text evidence="5">NDH-1 shuttles electrons from NADH, via FMN and iron-sulfur (Fe-S) centers, to quinones in the respiratory chain. The immediate electron acceptor for the enzyme in this species is believed to be a menaquinone. Couples the redox reaction to proton translocation (for every two electrons transferred, four hydrogen ions are translocated across the cytoplasmic membrane), and thus conserves the redox energy in a proton gradient.</text>
</comment>
<keyword evidence="7" id="KW-1185">Reference proteome</keyword>
<dbReference type="Pfam" id="PF00420">
    <property type="entry name" value="Oxidored_q2"/>
    <property type="match status" value="1"/>
</dbReference>
<dbReference type="Gene3D" id="1.10.287.3510">
    <property type="match status" value="1"/>
</dbReference>
<keyword evidence="5" id="KW-0874">Quinone</keyword>
<comment type="catalytic activity">
    <reaction evidence="5">
        <text>a quinone + NADH + 5 H(+)(in) = a quinol + NAD(+) + 4 H(+)(out)</text>
        <dbReference type="Rhea" id="RHEA:57888"/>
        <dbReference type="ChEBI" id="CHEBI:15378"/>
        <dbReference type="ChEBI" id="CHEBI:24646"/>
        <dbReference type="ChEBI" id="CHEBI:57540"/>
        <dbReference type="ChEBI" id="CHEBI:57945"/>
        <dbReference type="ChEBI" id="CHEBI:132124"/>
    </reaction>
</comment>
<evidence type="ECO:0000256" key="5">
    <source>
        <dbReference type="HAMAP-Rule" id="MF_01456"/>
    </source>
</evidence>
<evidence type="ECO:0000256" key="1">
    <source>
        <dbReference type="ARBA" id="ARBA00004141"/>
    </source>
</evidence>
<evidence type="ECO:0000256" key="4">
    <source>
        <dbReference type="ARBA" id="ARBA00023136"/>
    </source>
</evidence>
<accession>A0A927PGS7</accession>
<dbReference type="AlphaFoldDB" id="A0A927PGS7"/>
<dbReference type="GO" id="GO:0005886">
    <property type="term" value="C:plasma membrane"/>
    <property type="evidence" value="ECO:0007669"/>
    <property type="project" value="UniProtKB-SubCell"/>
</dbReference>
<evidence type="ECO:0000256" key="2">
    <source>
        <dbReference type="ARBA" id="ARBA00022692"/>
    </source>
</evidence>
<evidence type="ECO:0000256" key="3">
    <source>
        <dbReference type="ARBA" id="ARBA00022989"/>
    </source>
</evidence>
<keyword evidence="3 5" id="KW-1133">Transmembrane helix</keyword>
<keyword evidence="5" id="KW-0520">NAD</keyword>
<dbReference type="GO" id="GO:0042773">
    <property type="term" value="P:ATP synthesis coupled electron transport"/>
    <property type="evidence" value="ECO:0007669"/>
    <property type="project" value="InterPro"/>
</dbReference>
<keyword evidence="5" id="KW-0813">Transport</keyword>
<dbReference type="InterPro" id="IPR039428">
    <property type="entry name" value="NUOK/Mnh_C1-like"/>
</dbReference>
<dbReference type="GO" id="GO:0048038">
    <property type="term" value="F:quinone binding"/>
    <property type="evidence" value="ECO:0007669"/>
    <property type="project" value="UniProtKB-KW"/>
</dbReference>
<keyword evidence="5" id="KW-1003">Cell membrane</keyword>
<feature type="transmembrane region" description="Helical" evidence="5">
    <location>
        <begin position="6"/>
        <end position="25"/>
    </location>
</feature>